<dbReference type="InterPro" id="IPR008988">
    <property type="entry name" value="Transcriptional_repressor_C"/>
</dbReference>
<feature type="domain" description="Ferrous iron transporter FeoA-like" evidence="2">
    <location>
        <begin position="16"/>
        <end position="84"/>
    </location>
</feature>
<dbReference type="SUPFAM" id="SSF50037">
    <property type="entry name" value="C-terminal domain of transcriptional repressors"/>
    <property type="match status" value="1"/>
</dbReference>
<protein>
    <submittedName>
        <fullName evidence="3">Ferrous iron transport protein A</fullName>
    </submittedName>
</protein>
<dbReference type="Pfam" id="PF04023">
    <property type="entry name" value="FeoA"/>
    <property type="match status" value="1"/>
</dbReference>
<organism evidence="3 4">
    <name type="scientific">Halarsenatibacter silvermanii</name>
    <dbReference type="NCBI Taxonomy" id="321763"/>
    <lineage>
        <taxon>Bacteria</taxon>
        <taxon>Bacillati</taxon>
        <taxon>Bacillota</taxon>
        <taxon>Clostridia</taxon>
        <taxon>Halanaerobiales</taxon>
        <taxon>Halarsenatibacteraceae</taxon>
        <taxon>Halarsenatibacter</taxon>
    </lineage>
</organism>
<dbReference type="EMBL" id="FNGO01000026">
    <property type="protein sequence ID" value="SDM31268.1"/>
    <property type="molecule type" value="Genomic_DNA"/>
</dbReference>
<name>A0A1G9S706_9FIRM</name>
<evidence type="ECO:0000313" key="4">
    <source>
        <dbReference type="Proteomes" id="UP000199476"/>
    </source>
</evidence>
<dbReference type="OrthoDB" id="9811076at2"/>
<evidence type="ECO:0000259" key="2">
    <source>
        <dbReference type="SMART" id="SM00899"/>
    </source>
</evidence>
<sequence length="92" mass="10380">MSNQVSVNKKSAENFCTLEEMPENHQAYVVEAPNHKLLAPLGIRKNKKIEVKSKQPFNGPIVIEIEGRQVAVDRDIANKIYIDNRKNIHATG</sequence>
<dbReference type="GO" id="GO:0046914">
    <property type="term" value="F:transition metal ion binding"/>
    <property type="evidence" value="ECO:0007669"/>
    <property type="project" value="InterPro"/>
</dbReference>
<evidence type="ECO:0000313" key="3">
    <source>
        <dbReference type="EMBL" id="SDM31268.1"/>
    </source>
</evidence>
<dbReference type="InterPro" id="IPR007167">
    <property type="entry name" value="Fe-transptr_FeoA-like"/>
</dbReference>
<evidence type="ECO:0000256" key="1">
    <source>
        <dbReference type="ARBA" id="ARBA00023004"/>
    </source>
</evidence>
<keyword evidence="1" id="KW-0408">Iron</keyword>
<dbReference type="STRING" id="321763.SAMN04488692_12623"/>
<dbReference type="InterPro" id="IPR038157">
    <property type="entry name" value="FeoA_core_dom"/>
</dbReference>
<dbReference type="RefSeq" id="WP_089761754.1">
    <property type="nucleotide sequence ID" value="NZ_FNGO01000026.1"/>
</dbReference>
<reference evidence="3 4" key="1">
    <citation type="submission" date="2016-10" db="EMBL/GenBank/DDBJ databases">
        <authorList>
            <person name="de Groot N.N."/>
        </authorList>
    </citation>
    <scope>NUCLEOTIDE SEQUENCE [LARGE SCALE GENOMIC DNA]</scope>
    <source>
        <strain evidence="3 4">SLAS-1</strain>
    </source>
</reference>
<proteinExistence type="predicted"/>
<dbReference type="Gene3D" id="2.30.30.90">
    <property type="match status" value="1"/>
</dbReference>
<gene>
    <name evidence="3" type="ORF">SAMN04488692_12623</name>
</gene>
<dbReference type="Proteomes" id="UP000199476">
    <property type="component" value="Unassembled WGS sequence"/>
</dbReference>
<dbReference type="AlphaFoldDB" id="A0A1G9S706"/>
<keyword evidence="4" id="KW-1185">Reference proteome</keyword>
<dbReference type="SMART" id="SM00899">
    <property type="entry name" value="FeoA"/>
    <property type="match status" value="1"/>
</dbReference>
<accession>A0A1G9S706</accession>